<comment type="caution">
    <text evidence="2">The sequence shown here is derived from an EMBL/GenBank/DDBJ whole genome shotgun (WGS) entry which is preliminary data.</text>
</comment>
<dbReference type="EMBL" id="CAJNNV010014595">
    <property type="protein sequence ID" value="CAE8602727.1"/>
    <property type="molecule type" value="Genomic_DNA"/>
</dbReference>
<reference evidence="2" key="1">
    <citation type="submission" date="2021-02" db="EMBL/GenBank/DDBJ databases">
        <authorList>
            <person name="Dougan E. K."/>
            <person name="Rhodes N."/>
            <person name="Thang M."/>
            <person name="Chan C."/>
        </authorList>
    </citation>
    <scope>NUCLEOTIDE SEQUENCE</scope>
</reference>
<dbReference type="Pfam" id="PF05721">
    <property type="entry name" value="PhyH"/>
    <property type="match status" value="1"/>
</dbReference>
<protein>
    <recommendedName>
        <fullName evidence="4">Phytanoyl-CoA dioxygenase</fullName>
    </recommendedName>
</protein>
<dbReference type="Gene3D" id="2.60.120.620">
    <property type="entry name" value="q2cbj1_9rhob like domain"/>
    <property type="match status" value="1"/>
</dbReference>
<evidence type="ECO:0000256" key="1">
    <source>
        <dbReference type="SAM" id="MobiDB-lite"/>
    </source>
</evidence>
<dbReference type="InterPro" id="IPR008775">
    <property type="entry name" value="Phytyl_CoA_dOase-like"/>
</dbReference>
<feature type="region of interest" description="Disordered" evidence="1">
    <location>
        <begin position="86"/>
        <end position="106"/>
    </location>
</feature>
<evidence type="ECO:0008006" key="4">
    <source>
        <dbReference type="Google" id="ProtNLM"/>
    </source>
</evidence>
<dbReference type="AlphaFoldDB" id="A0A813EY41"/>
<dbReference type="Proteomes" id="UP000654075">
    <property type="component" value="Unassembled WGS sequence"/>
</dbReference>
<gene>
    <name evidence="2" type="ORF">PGLA1383_LOCUS20964</name>
</gene>
<evidence type="ECO:0000313" key="2">
    <source>
        <dbReference type="EMBL" id="CAE8602727.1"/>
    </source>
</evidence>
<accession>A0A813EY41</accession>
<organism evidence="2 3">
    <name type="scientific">Polarella glacialis</name>
    <name type="common">Dinoflagellate</name>
    <dbReference type="NCBI Taxonomy" id="89957"/>
    <lineage>
        <taxon>Eukaryota</taxon>
        <taxon>Sar</taxon>
        <taxon>Alveolata</taxon>
        <taxon>Dinophyceae</taxon>
        <taxon>Suessiales</taxon>
        <taxon>Suessiaceae</taxon>
        <taxon>Polarella</taxon>
    </lineage>
</organism>
<keyword evidence="3" id="KW-1185">Reference proteome</keyword>
<sequence length="329" mass="36216">QLQGLAARRWSSLAVSTAGAAVRNADPRLSFAKAPAGPKSAAGAERLQALLERGFVRLPGVVPAADVGAMHDTLWADIAHRHGVRRHDPEVWSSRRGQDPRLYGPPPTSLTESVQYAFLKQRVHDLVGDMLGPQTWRLKGKATMFVDCPDAGASWTMPLGWHTDVSVDPSDLWPKFVYAFAFLDFVESRGGATMLLAGSTRRLQLMNELVKVGGHNFKAALARENPWFAELFFPEAGEACTGEISLRRALSEEERTSRLMWSGVVSKGIPMRVEELTGAPGDLLLWDPRALHSASCNTSSRPRSVLKFRLELGPWRQRQMEAALAASRQ</sequence>
<evidence type="ECO:0000313" key="3">
    <source>
        <dbReference type="Proteomes" id="UP000654075"/>
    </source>
</evidence>
<dbReference type="SUPFAM" id="SSF51197">
    <property type="entry name" value="Clavaminate synthase-like"/>
    <property type="match status" value="1"/>
</dbReference>
<feature type="non-terminal residue" evidence="2">
    <location>
        <position position="329"/>
    </location>
</feature>
<name>A0A813EY41_POLGL</name>
<proteinExistence type="predicted"/>